<dbReference type="InterPro" id="IPR000086">
    <property type="entry name" value="NUDIX_hydrolase_dom"/>
</dbReference>
<comment type="caution">
    <text evidence="4">The sequence shown here is derived from an EMBL/GenBank/DDBJ whole genome shotgun (WGS) entry which is preliminary data.</text>
</comment>
<dbReference type="PANTHER" id="PTHR21340:SF0">
    <property type="entry name" value="BIS(5'-NUCLEOSYL)-TETRAPHOSPHATASE [ASYMMETRICAL]"/>
    <property type="match status" value="1"/>
</dbReference>
<evidence type="ECO:0000256" key="1">
    <source>
        <dbReference type="ARBA" id="ARBA00022801"/>
    </source>
</evidence>
<dbReference type="AlphaFoldDB" id="A0A8J2JRB2"/>
<proteinExistence type="predicted"/>
<evidence type="ECO:0000256" key="2">
    <source>
        <dbReference type="SAM" id="SignalP"/>
    </source>
</evidence>
<dbReference type="GO" id="GO:0004081">
    <property type="term" value="F:bis(5'-nucleosyl)-tetraphosphatase (asymmetrical) activity"/>
    <property type="evidence" value="ECO:0007669"/>
    <property type="project" value="TreeGrafter"/>
</dbReference>
<accession>A0A8J2JRB2</accession>
<dbReference type="PANTHER" id="PTHR21340">
    <property type="entry name" value="DIADENOSINE 5,5-P1,P4-TETRAPHOSPHATE PYROPHOSPHOHYDROLASE MUTT"/>
    <property type="match status" value="1"/>
</dbReference>
<dbReference type="OrthoDB" id="276276at2759"/>
<feature type="chain" id="PRO_5035295323" description="Nudix hydrolase domain-containing protein" evidence="2">
    <location>
        <begin position="23"/>
        <end position="178"/>
    </location>
</feature>
<dbReference type="InterPro" id="IPR051325">
    <property type="entry name" value="Nudix_hydrolase_domain"/>
</dbReference>
<keyword evidence="5" id="KW-1185">Reference proteome</keyword>
<organism evidence="4 5">
    <name type="scientific">Allacma fusca</name>
    <dbReference type="NCBI Taxonomy" id="39272"/>
    <lineage>
        <taxon>Eukaryota</taxon>
        <taxon>Metazoa</taxon>
        <taxon>Ecdysozoa</taxon>
        <taxon>Arthropoda</taxon>
        <taxon>Hexapoda</taxon>
        <taxon>Collembola</taxon>
        <taxon>Symphypleona</taxon>
        <taxon>Sminthuridae</taxon>
        <taxon>Allacma</taxon>
    </lineage>
</organism>
<dbReference type="PROSITE" id="PS51462">
    <property type="entry name" value="NUDIX"/>
    <property type="match status" value="1"/>
</dbReference>
<keyword evidence="2" id="KW-0732">Signal</keyword>
<reference evidence="4" key="1">
    <citation type="submission" date="2021-06" db="EMBL/GenBank/DDBJ databases">
        <authorList>
            <person name="Hodson N. C."/>
            <person name="Mongue J. A."/>
            <person name="Jaron S. K."/>
        </authorList>
    </citation>
    <scope>NUCLEOTIDE SEQUENCE</scope>
</reference>
<dbReference type="GO" id="GO:0006754">
    <property type="term" value="P:ATP biosynthetic process"/>
    <property type="evidence" value="ECO:0007669"/>
    <property type="project" value="TreeGrafter"/>
</dbReference>
<gene>
    <name evidence="4" type="ORF">AFUS01_LOCUS13263</name>
</gene>
<feature type="signal peptide" evidence="2">
    <location>
        <begin position="1"/>
        <end position="22"/>
    </location>
</feature>
<evidence type="ECO:0000313" key="4">
    <source>
        <dbReference type="EMBL" id="CAG7724228.1"/>
    </source>
</evidence>
<sequence>MSHSYTFFIVAIVATQLTATLALPAMGVPAAPDIEDISGFLLFRHAPDNKFEFLLLEKADEPGDWSPPKGHIEKGENALEAAYRELREETSLLERNVQPLMQYSQYFEYETKKDVLKRVTLWPAELLDLDHPIVISDESRAYTWVETAAAVDIIKHQYRLAFFKLVQNLDCHFYLSTC</sequence>
<keyword evidence="1" id="KW-0378">Hydrolase</keyword>
<feature type="domain" description="Nudix hydrolase" evidence="3">
    <location>
        <begin position="32"/>
        <end position="168"/>
    </location>
</feature>
<protein>
    <recommendedName>
        <fullName evidence="3">Nudix hydrolase domain-containing protein</fullName>
    </recommendedName>
</protein>
<dbReference type="Pfam" id="PF00293">
    <property type="entry name" value="NUDIX"/>
    <property type="match status" value="1"/>
</dbReference>
<name>A0A8J2JRB2_9HEXA</name>
<evidence type="ECO:0000259" key="3">
    <source>
        <dbReference type="PROSITE" id="PS51462"/>
    </source>
</evidence>
<dbReference type="EMBL" id="CAJVCH010107201">
    <property type="protein sequence ID" value="CAG7724228.1"/>
    <property type="molecule type" value="Genomic_DNA"/>
</dbReference>
<dbReference type="GO" id="GO:0006167">
    <property type="term" value="P:AMP biosynthetic process"/>
    <property type="evidence" value="ECO:0007669"/>
    <property type="project" value="TreeGrafter"/>
</dbReference>
<dbReference type="Proteomes" id="UP000708208">
    <property type="component" value="Unassembled WGS sequence"/>
</dbReference>
<evidence type="ECO:0000313" key="5">
    <source>
        <dbReference type="Proteomes" id="UP000708208"/>
    </source>
</evidence>